<dbReference type="OrthoDB" id="4113332at2"/>
<dbReference type="GO" id="GO:0016746">
    <property type="term" value="F:acyltransferase activity"/>
    <property type="evidence" value="ECO:0007669"/>
    <property type="project" value="InterPro"/>
</dbReference>
<dbReference type="AlphaFoldDB" id="S4AZW1"/>
<proteinExistence type="predicted"/>
<protein>
    <recommendedName>
        <fullName evidence="4">Lsr2 DNA-binding domain-containing protein</fullName>
    </recommendedName>
</protein>
<reference evidence="5 6" key="1">
    <citation type="submission" date="2013-02" db="EMBL/GenBank/DDBJ databases">
        <title>Draft Genome Sequence of Streptomyces aurantiacus, Which Produces Setomimycin.</title>
        <authorList>
            <person name="Gruening B.A."/>
            <person name="Praeg A."/>
            <person name="Erxleben A."/>
            <person name="Guenther S."/>
            <person name="Mueller M."/>
        </authorList>
    </citation>
    <scope>NUCLEOTIDE SEQUENCE [LARGE SCALE GENOMIC DNA]</scope>
    <source>
        <strain evidence="5 6">JA 4570</strain>
    </source>
</reference>
<evidence type="ECO:0000313" key="6">
    <source>
        <dbReference type="Proteomes" id="UP000014629"/>
    </source>
</evidence>
<evidence type="ECO:0000259" key="4">
    <source>
        <dbReference type="Pfam" id="PF23359"/>
    </source>
</evidence>
<dbReference type="EMBL" id="AOPZ01000003">
    <property type="protein sequence ID" value="EPH46887.1"/>
    <property type="molecule type" value="Genomic_DNA"/>
</dbReference>
<feature type="domain" description="Lsr2 DNA-binding" evidence="4">
    <location>
        <begin position="135"/>
        <end position="169"/>
    </location>
</feature>
<dbReference type="InterPro" id="IPR055370">
    <property type="entry name" value="Lsr2_DNA-bd"/>
</dbReference>
<dbReference type="GO" id="GO:0003677">
    <property type="term" value="F:DNA binding"/>
    <property type="evidence" value="ECO:0007669"/>
    <property type="project" value="UniProtKB-KW"/>
</dbReference>
<dbReference type="PATRIC" id="fig|1286094.4.peg.50"/>
<feature type="coiled-coil region" evidence="2">
    <location>
        <begin position="94"/>
        <end position="128"/>
    </location>
</feature>
<sequence length="180" mass="19121">MNPDRRSKIAAHLKAGTPHAQIQQEVPASAGEIAAVADTEGIAKAAARPTSPAEIDPTLVRALSALNDAASSHSTKARRLAERTRRGLLELLQLQETEKQIARAQQEVTALKRKLSAAEAKLRRAKTSTGPTTAAAPSAVIRSWAKEKGMDVGDGGVLPKRVVQAWHQAHPDTTAPRQAV</sequence>
<evidence type="ECO:0000256" key="2">
    <source>
        <dbReference type="SAM" id="Coils"/>
    </source>
</evidence>
<feature type="region of interest" description="Disordered" evidence="3">
    <location>
        <begin position="1"/>
        <end position="21"/>
    </location>
</feature>
<dbReference type="InterPro" id="IPR036625">
    <property type="entry name" value="E3-bd_dom_sf"/>
</dbReference>
<accession>S4AZW1</accession>
<evidence type="ECO:0000313" key="5">
    <source>
        <dbReference type="EMBL" id="EPH46887.1"/>
    </source>
</evidence>
<dbReference type="Proteomes" id="UP000014629">
    <property type="component" value="Unassembled WGS sequence"/>
</dbReference>
<keyword evidence="6" id="KW-1185">Reference proteome</keyword>
<evidence type="ECO:0000256" key="3">
    <source>
        <dbReference type="SAM" id="MobiDB-lite"/>
    </source>
</evidence>
<gene>
    <name evidence="5" type="ORF">STRAU_0053</name>
</gene>
<organism evidence="5 6">
    <name type="scientific">Streptomyces aurantiacus JA 4570</name>
    <dbReference type="NCBI Taxonomy" id="1286094"/>
    <lineage>
        <taxon>Bacteria</taxon>
        <taxon>Bacillati</taxon>
        <taxon>Actinomycetota</taxon>
        <taxon>Actinomycetes</taxon>
        <taxon>Kitasatosporales</taxon>
        <taxon>Streptomycetaceae</taxon>
        <taxon>Streptomyces</taxon>
        <taxon>Streptomyces aurantiacus group</taxon>
    </lineage>
</organism>
<dbReference type="Pfam" id="PF23359">
    <property type="entry name" value="Lsr2_DNA-bd"/>
    <property type="match status" value="1"/>
</dbReference>
<dbReference type="RefSeq" id="WP_016638189.1">
    <property type="nucleotide sequence ID" value="NZ_AOPZ01000003.1"/>
</dbReference>
<evidence type="ECO:0000256" key="1">
    <source>
        <dbReference type="ARBA" id="ARBA00023125"/>
    </source>
</evidence>
<comment type="caution">
    <text evidence="5">The sequence shown here is derived from an EMBL/GenBank/DDBJ whole genome shotgun (WGS) entry which is preliminary data.</text>
</comment>
<name>S4AZW1_9ACTN</name>
<keyword evidence="2" id="KW-0175">Coiled coil</keyword>
<dbReference type="Gene3D" id="4.10.320.10">
    <property type="entry name" value="E3-binding domain"/>
    <property type="match status" value="1"/>
</dbReference>
<keyword evidence="1" id="KW-0238">DNA-binding</keyword>